<keyword evidence="5" id="KW-1185">Reference proteome</keyword>
<keyword evidence="2" id="KW-0067">ATP-binding</keyword>
<feature type="domain" description="Protein kinase" evidence="3">
    <location>
        <begin position="1"/>
        <end position="193"/>
    </location>
</feature>
<gene>
    <name evidence="4" type="ORF">F3Y22_tig00110458pilonHSYRG00453</name>
</gene>
<dbReference type="InterPro" id="IPR050528">
    <property type="entry name" value="L-type_Lectin-RKs"/>
</dbReference>
<dbReference type="InterPro" id="IPR011009">
    <property type="entry name" value="Kinase-like_dom_sf"/>
</dbReference>
<name>A0A6A3ALL9_HIBSY</name>
<dbReference type="PROSITE" id="PS50011">
    <property type="entry name" value="PROTEIN_KINASE_DOM"/>
    <property type="match status" value="1"/>
</dbReference>
<dbReference type="SUPFAM" id="SSF56112">
    <property type="entry name" value="Protein kinase-like (PK-like)"/>
    <property type="match status" value="1"/>
</dbReference>
<dbReference type="Proteomes" id="UP000436088">
    <property type="component" value="Unassembled WGS sequence"/>
</dbReference>
<dbReference type="InterPro" id="IPR000719">
    <property type="entry name" value="Prot_kinase_dom"/>
</dbReference>
<dbReference type="AlphaFoldDB" id="A0A6A3ALL9"/>
<dbReference type="Pfam" id="PF00069">
    <property type="entry name" value="Pkinase"/>
    <property type="match status" value="1"/>
</dbReference>
<dbReference type="PROSITE" id="PS00108">
    <property type="entry name" value="PROTEIN_KINASE_ST"/>
    <property type="match status" value="1"/>
</dbReference>
<reference evidence="4" key="1">
    <citation type="submission" date="2019-09" db="EMBL/GenBank/DDBJ databases">
        <title>Draft genome information of white flower Hibiscus syriacus.</title>
        <authorList>
            <person name="Kim Y.-M."/>
        </authorList>
    </citation>
    <scope>NUCLEOTIDE SEQUENCE [LARGE SCALE GENOMIC DNA]</scope>
    <source>
        <strain evidence="4">YM2019G1</strain>
    </source>
</reference>
<evidence type="ECO:0000313" key="4">
    <source>
        <dbReference type="EMBL" id="KAE8704297.1"/>
    </source>
</evidence>
<proteinExistence type="predicted"/>
<evidence type="ECO:0000256" key="2">
    <source>
        <dbReference type="ARBA" id="ARBA00022840"/>
    </source>
</evidence>
<dbReference type="GO" id="GO:0005524">
    <property type="term" value="F:ATP binding"/>
    <property type="evidence" value="ECO:0007669"/>
    <property type="project" value="UniProtKB-KW"/>
</dbReference>
<evidence type="ECO:0000259" key="3">
    <source>
        <dbReference type="PROSITE" id="PS50011"/>
    </source>
</evidence>
<sequence length="193" mass="21260">MTLKVTATLVVKEERGHCEVKERDESIHSGIVTKAGHSVQSWMYRGDWLIGIELKEVCVSQVNSLPCANGSALPELNRCDTIVNSSQPNKTSLPVGPKSQPHNNNIAIGLASVLAYLHQECEQEVIHRDIKTSNIMLDGNFGPRLGDFGLTRSMDHDKSPVSTLTAACRLELIVLRGLGLGEFFRSLTMRRIP</sequence>
<keyword evidence="1" id="KW-0547">Nucleotide-binding</keyword>
<protein>
    <recommendedName>
        <fullName evidence="3">Protein kinase domain-containing protein</fullName>
    </recommendedName>
</protein>
<accession>A0A6A3ALL9</accession>
<dbReference type="GO" id="GO:0004672">
    <property type="term" value="F:protein kinase activity"/>
    <property type="evidence" value="ECO:0007669"/>
    <property type="project" value="InterPro"/>
</dbReference>
<dbReference type="EMBL" id="VEPZ02000994">
    <property type="protein sequence ID" value="KAE8704297.1"/>
    <property type="molecule type" value="Genomic_DNA"/>
</dbReference>
<organism evidence="4 5">
    <name type="scientific">Hibiscus syriacus</name>
    <name type="common">Rose of Sharon</name>
    <dbReference type="NCBI Taxonomy" id="106335"/>
    <lineage>
        <taxon>Eukaryota</taxon>
        <taxon>Viridiplantae</taxon>
        <taxon>Streptophyta</taxon>
        <taxon>Embryophyta</taxon>
        <taxon>Tracheophyta</taxon>
        <taxon>Spermatophyta</taxon>
        <taxon>Magnoliopsida</taxon>
        <taxon>eudicotyledons</taxon>
        <taxon>Gunneridae</taxon>
        <taxon>Pentapetalae</taxon>
        <taxon>rosids</taxon>
        <taxon>malvids</taxon>
        <taxon>Malvales</taxon>
        <taxon>Malvaceae</taxon>
        <taxon>Malvoideae</taxon>
        <taxon>Hibiscus</taxon>
    </lineage>
</organism>
<dbReference type="PANTHER" id="PTHR27007">
    <property type="match status" value="1"/>
</dbReference>
<dbReference type="Gene3D" id="1.10.510.10">
    <property type="entry name" value="Transferase(Phosphotransferase) domain 1"/>
    <property type="match status" value="1"/>
</dbReference>
<evidence type="ECO:0000256" key="1">
    <source>
        <dbReference type="ARBA" id="ARBA00022741"/>
    </source>
</evidence>
<evidence type="ECO:0000313" key="5">
    <source>
        <dbReference type="Proteomes" id="UP000436088"/>
    </source>
</evidence>
<comment type="caution">
    <text evidence="4">The sequence shown here is derived from an EMBL/GenBank/DDBJ whole genome shotgun (WGS) entry which is preliminary data.</text>
</comment>
<dbReference type="InterPro" id="IPR008271">
    <property type="entry name" value="Ser/Thr_kinase_AS"/>
</dbReference>